<organism evidence="3 4">
    <name type="scientific">Marivirga lumbricoides</name>
    <dbReference type="NCBI Taxonomy" id="1046115"/>
    <lineage>
        <taxon>Bacteria</taxon>
        <taxon>Pseudomonadati</taxon>
        <taxon>Bacteroidota</taxon>
        <taxon>Cytophagia</taxon>
        <taxon>Cytophagales</taxon>
        <taxon>Marivirgaceae</taxon>
        <taxon>Marivirga</taxon>
    </lineage>
</organism>
<dbReference type="Pfam" id="PF19778">
    <property type="entry name" value="RE_endonuc"/>
    <property type="match status" value="1"/>
</dbReference>
<dbReference type="InterPro" id="IPR050742">
    <property type="entry name" value="Helicase_Restrict-Modif_Enz"/>
</dbReference>
<name>A0ABQ1MRU1_9BACT</name>
<comment type="caution">
    <text evidence="3">The sequence shown here is derived from an EMBL/GenBank/DDBJ whole genome shotgun (WGS) entry which is preliminary data.</text>
</comment>
<dbReference type="Proteomes" id="UP000636010">
    <property type="component" value="Unassembled WGS sequence"/>
</dbReference>
<keyword evidence="3" id="KW-0378">Hydrolase</keyword>
<keyword evidence="3" id="KW-0255">Endonuclease</keyword>
<accession>A0ABQ1MRU1</accession>
<dbReference type="SUPFAM" id="SSF52540">
    <property type="entry name" value="P-loop containing nucleoside triphosphate hydrolases"/>
    <property type="match status" value="2"/>
</dbReference>
<sequence>MKLTFESDLNYQQEAIKSITDLFEGQPLEDSILEFNLKEEGTLNLINGVSNNLIISKEQILSNLQNIQKKNNIPISGKLDGMNFSVEMETGTGKTYVYLRSIYELNKLYGFKKFVIVVPSVAIREGVMKNLEITHNHFQTLYDNVPLSFQVYDSSKVSALRGFATTNNIEVLVINIDSFAKDENVINKPNDRLNGQKPVEFIQVTRPIVIADEPQNMETEKRIAAIDNLDALCTLRYSATHRNQYNLTYSLNPVKAYDLGLVKQIEVDSIIEENAYNDAFLQLDSIKPTKTKISAKISININENGGVKKKSVTVKKGDDLYKLSNEREIYSDGYIVDGIDASNQCISLSNGNILYKGDRQGGLTDEVLKFQIRKTIEEHLKKEKRLNKEGIKVLSLFFIDKVANYRAYDSTGNPEEGKFAKWFEEIYMEYISKPAFKELDKFPVQETHNGYFSQDKKGAFKDTSGETKADDDTYSLIMKDKEKLLGLDNSLRFIFSHSALREGWDNPNVFQICTLNETKSEIKKRQEIGRGLRLAVDQTGKRIYDQNINRLTVIANEAYDDFAKALQKEIEDECGVAFTGRIKNTRDRTAIKYRKGFEADPKFLEIWEKLKNKTTYRVDYKTDELIKMASKAIKELPEIKSPSIRSTKVQINMTDEGVDTMYAGDKVESYGGYSWKIPDVLGYIQSKTELTRSTIEEILSNSDRIKDIIINPQLFLDLATHAIKRTLYNLIIDGIKYQKIGGSEYEMALFEAQELEVYLNDFSFKVSDSSKTIYEEFVPLDSGVESKFAKDCETSDQIKFYFKLPNWFKIPTPIGNYNPDWALVFEDDKKIYFVAETKETGTPQVDLSKLSGDEQMKIKCGEAHFKEFSDLEYKVVNKVGQLVPSS</sequence>
<feature type="domain" description="Helicase/UvrB N-terminal" evidence="1">
    <location>
        <begin position="10"/>
        <end position="241"/>
    </location>
</feature>
<evidence type="ECO:0000313" key="3">
    <source>
        <dbReference type="EMBL" id="GGC45760.1"/>
    </source>
</evidence>
<keyword evidence="3" id="KW-0540">Nuclease</keyword>
<dbReference type="Pfam" id="PF04851">
    <property type="entry name" value="ResIII"/>
    <property type="match status" value="1"/>
</dbReference>
<dbReference type="InterPro" id="IPR027417">
    <property type="entry name" value="P-loop_NTPase"/>
</dbReference>
<dbReference type="PANTHER" id="PTHR47396">
    <property type="entry name" value="TYPE I RESTRICTION ENZYME ECOKI R PROTEIN"/>
    <property type="match status" value="1"/>
</dbReference>
<proteinExistence type="predicted"/>
<keyword evidence="4" id="KW-1185">Reference proteome</keyword>
<protein>
    <submittedName>
        <fullName evidence="3">Type III restriction endonuclease subunit R</fullName>
    </submittedName>
</protein>
<feature type="domain" description="Type III restriction enzyme C-terminal endonuclease" evidence="2">
    <location>
        <begin position="771"/>
        <end position="878"/>
    </location>
</feature>
<dbReference type="Gene3D" id="3.40.50.300">
    <property type="entry name" value="P-loop containing nucleotide triphosphate hydrolases"/>
    <property type="match status" value="2"/>
</dbReference>
<evidence type="ECO:0000259" key="2">
    <source>
        <dbReference type="Pfam" id="PF19778"/>
    </source>
</evidence>
<reference evidence="4" key="1">
    <citation type="journal article" date="2019" name="Int. J. Syst. Evol. Microbiol.">
        <title>The Global Catalogue of Microorganisms (GCM) 10K type strain sequencing project: providing services to taxonomists for standard genome sequencing and annotation.</title>
        <authorList>
            <consortium name="The Broad Institute Genomics Platform"/>
            <consortium name="The Broad Institute Genome Sequencing Center for Infectious Disease"/>
            <person name="Wu L."/>
            <person name="Ma J."/>
        </authorList>
    </citation>
    <scope>NUCLEOTIDE SEQUENCE [LARGE SCALE GENOMIC DNA]</scope>
    <source>
        <strain evidence="4">CGMCC 1.10832</strain>
    </source>
</reference>
<dbReference type="EMBL" id="BMEC01000011">
    <property type="protein sequence ID" value="GGC45760.1"/>
    <property type="molecule type" value="Genomic_DNA"/>
</dbReference>
<evidence type="ECO:0000313" key="4">
    <source>
        <dbReference type="Proteomes" id="UP000636010"/>
    </source>
</evidence>
<gene>
    <name evidence="3" type="ORF">GCM10011506_34230</name>
</gene>
<dbReference type="InterPro" id="IPR006935">
    <property type="entry name" value="Helicase/UvrB_N"/>
</dbReference>
<dbReference type="RefSeq" id="WP_188465810.1">
    <property type="nucleotide sequence ID" value="NZ_BAABHU010000011.1"/>
</dbReference>
<evidence type="ECO:0000259" key="1">
    <source>
        <dbReference type="Pfam" id="PF04851"/>
    </source>
</evidence>
<dbReference type="PANTHER" id="PTHR47396:SF1">
    <property type="entry name" value="ATP-DEPENDENT HELICASE IRC3-RELATED"/>
    <property type="match status" value="1"/>
</dbReference>
<dbReference type="InterPro" id="IPR045572">
    <property type="entry name" value="RE_endonuc_C"/>
</dbReference>
<dbReference type="GO" id="GO:0004519">
    <property type="term" value="F:endonuclease activity"/>
    <property type="evidence" value="ECO:0007669"/>
    <property type="project" value="UniProtKB-KW"/>
</dbReference>